<accession>A0ABW4BXL4</accession>
<organism evidence="1 2">
    <name type="scientific">Lactiplantibacillus songbeiensis</name>
    <dbReference type="NCBI Taxonomy" id="2559920"/>
    <lineage>
        <taxon>Bacteria</taxon>
        <taxon>Bacillati</taxon>
        <taxon>Bacillota</taxon>
        <taxon>Bacilli</taxon>
        <taxon>Lactobacillales</taxon>
        <taxon>Lactobacillaceae</taxon>
        <taxon>Lactiplantibacillus</taxon>
    </lineage>
</organism>
<dbReference type="EMBL" id="JBHTOJ010000001">
    <property type="protein sequence ID" value="MFD1419360.1"/>
    <property type="molecule type" value="Genomic_DNA"/>
</dbReference>
<sequence length="100" mass="11231">MSVIGFDGDKLNKMCEVQSKLSEQTAKVAGSIAGIEVQRDFVEERRRKLSQLVSDDDLLATEFDSFLSLFDKELNEQIQQLTKASAAMKSAKTFLNDLLR</sequence>
<name>A0ABW4BXL4_9LACO</name>
<evidence type="ECO:0000313" key="2">
    <source>
        <dbReference type="Proteomes" id="UP001597188"/>
    </source>
</evidence>
<gene>
    <name evidence="1" type="ORF">ACFQ5L_00095</name>
</gene>
<reference evidence="2" key="1">
    <citation type="journal article" date="2019" name="Int. J. Syst. Evol. Microbiol.">
        <title>The Global Catalogue of Microorganisms (GCM) 10K type strain sequencing project: providing services to taxonomists for standard genome sequencing and annotation.</title>
        <authorList>
            <consortium name="The Broad Institute Genomics Platform"/>
            <consortium name="The Broad Institute Genome Sequencing Center for Infectious Disease"/>
            <person name="Wu L."/>
            <person name="Ma J."/>
        </authorList>
    </citation>
    <scope>NUCLEOTIDE SEQUENCE [LARGE SCALE GENOMIC DNA]</scope>
    <source>
        <strain evidence="2">CCM 8931</strain>
    </source>
</reference>
<evidence type="ECO:0000313" key="1">
    <source>
        <dbReference type="EMBL" id="MFD1419360.1"/>
    </source>
</evidence>
<dbReference type="Proteomes" id="UP001597188">
    <property type="component" value="Unassembled WGS sequence"/>
</dbReference>
<comment type="caution">
    <text evidence="1">The sequence shown here is derived from an EMBL/GenBank/DDBJ whole genome shotgun (WGS) entry which is preliminary data.</text>
</comment>
<proteinExistence type="predicted"/>
<keyword evidence="2" id="KW-1185">Reference proteome</keyword>
<dbReference type="RefSeq" id="WP_137635629.1">
    <property type="nucleotide sequence ID" value="NZ_BJDL01000024.1"/>
</dbReference>
<protein>
    <submittedName>
        <fullName evidence="1">Uncharacterized protein</fullName>
    </submittedName>
</protein>